<feature type="domain" description="DinB-like" evidence="2">
    <location>
        <begin position="26"/>
        <end position="165"/>
    </location>
</feature>
<reference evidence="3" key="1">
    <citation type="submission" date="2019-09" db="EMBL/GenBank/DDBJ databases">
        <title>Characterisation of the sponge microbiome using genome-centric metagenomics.</title>
        <authorList>
            <person name="Engelberts J.P."/>
            <person name="Robbins S.J."/>
            <person name="De Goeij J.M."/>
            <person name="Aranda M."/>
            <person name="Bell S.C."/>
            <person name="Webster N.S."/>
        </authorList>
    </citation>
    <scope>NUCLEOTIDE SEQUENCE</scope>
    <source>
        <strain evidence="3">SB0661_bin_32</strain>
    </source>
</reference>
<dbReference type="InterPro" id="IPR034660">
    <property type="entry name" value="DinB/YfiT-like"/>
</dbReference>
<gene>
    <name evidence="3" type="ORF">F4X14_15850</name>
</gene>
<evidence type="ECO:0000256" key="1">
    <source>
        <dbReference type="SAM" id="MobiDB-lite"/>
    </source>
</evidence>
<dbReference type="SUPFAM" id="SSF109854">
    <property type="entry name" value="DinB/YfiT-like putative metalloenzymes"/>
    <property type="match status" value="1"/>
</dbReference>
<feature type="compositionally biased region" description="Basic and acidic residues" evidence="1">
    <location>
        <begin position="10"/>
        <end position="23"/>
    </location>
</feature>
<dbReference type="InterPro" id="IPR024775">
    <property type="entry name" value="DinB-like"/>
</dbReference>
<accession>A0A6B1DBP4</accession>
<comment type="caution">
    <text evidence="3">The sequence shown here is derived from an EMBL/GenBank/DDBJ whole genome shotgun (WGS) entry which is preliminary data.</text>
</comment>
<evidence type="ECO:0000313" key="3">
    <source>
        <dbReference type="EMBL" id="MYC96437.1"/>
    </source>
</evidence>
<evidence type="ECO:0000259" key="2">
    <source>
        <dbReference type="Pfam" id="PF12867"/>
    </source>
</evidence>
<dbReference type="AlphaFoldDB" id="A0A6B1DBP4"/>
<dbReference type="Pfam" id="PF12867">
    <property type="entry name" value="DinB_2"/>
    <property type="match status" value="1"/>
</dbReference>
<dbReference type="EMBL" id="VXMH01000082">
    <property type="protein sequence ID" value="MYC96437.1"/>
    <property type="molecule type" value="Genomic_DNA"/>
</dbReference>
<organism evidence="3">
    <name type="scientific">Caldilineaceae bacterium SB0661_bin_32</name>
    <dbReference type="NCBI Taxonomy" id="2605255"/>
    <lineage>
        <taxon>Bacteria</taxon>
        <taxon>Bacillati</taxon>
        <taxon>Chloroflexota</taxon>
        <taxon>Caldilineae</taxon>
        <taxon>Caldilineales</taxon>
        <taxon>Caldilineaceae</taxon>
    </lineage>
</organism>
<sequence length="172" mass="19451">MKQSPAQLTGEREMSTERRDHWKEKLSESREALFALLNGLSPEQWQTAVFAEGDTWMVATVLAHLVESERGMSIHVHKIRKGEATIPDDFDLERWNAGLTRRTGDVAPEELMANAEATRAKTLEVMESLEDREWTLTGRHASRGEITIDQYYATIHAHEVGHLSDIRAAVSV</sequence>
<proteinExistence type="predicted"/>
<feature type="region of interest" description="Disordered" evidence="1">
    <location>
        <begin position="1"/>
        <end position="23"/>
    </location>
</feature>
<protein>
    <submittedName>
        <fullName evidence="3">DinB family protein</fullName>
    </submittedName>
</protein>
<dbReference type="Gene3D" id="1.20.120.450">
    <property type="entry name" value="dinb family like domain"/>
    <property type="match status" value="1"/>
</dbReference>
<name>A0A6B1DBP4_9CHLR</name>